<dbReference type="Proteomes" id="UP001302696">
    <property type="component" value="Chromosome"/>
</dbReference>
<accession>A0ABZ0Q2A2</accession>
<name>A0ABZ0Q2A2_9LACO</name>
<dbReference type="EMBL" id="CP104778">
    <property type="protein sequence ID" value="WPC21080.1"/>
    <property type="molecule type" value="Genomic_DNA"/>
</dbReference>
<dbReference type="RefSeq" id="WP_323707373.1">
    <property type="nucleotide sequence ID" value="NZ_CP104774.1"/>
</dbReference>
<proteinExistence type="predicted"/>
<protein>
    <submittedName>
        <fullName evidence="1">Uncharacterized protein</fullName>
    </submittedName>
</protein>
<keyword evidence="2" id="KW-1185">Reference proteome</keyword>
<gene>
    <name evidence="1" type="ORF">N6G96_07220</name>
</gene>
<evidence type="ECO:0000313" key="2">
    <source>
        <dbReference type="Proteomes" id="UP001302696"/>
    </source>
</evidence>
<sequence length="123" mass="14731">MPMSIKVSKEEQQFEYDLEKLYLQLSLKQKLYVNSYWSQQKAMRNLWQIKLHPKIQNTSNLDEALTFHTLLKKNSQKRWRELSNKEQEDMNVQTLTSMIDPIQGNSLILMGKVIIRNYQEVKI</sequence>
<evidence type="ECO:0000313" key="1">
    <source>
        <dbReference type="EMBL" id="WPC21080.1"/>
    </source>
</evidence>
<reference evidence="2" key="1">
    <citation type="submission" date="2024-06" db="EMBL/GenBank/DDBJ databases">
        <authorList>
            <person name="Chang H.C."/>
            <person name="Mun S.Y."/>
        </authorList>
    </citation>
    <scope>NUCLEOTIDE SEQUENCE [LARGE SCALE GENOMIC DNA]</scope>
    <source>
        <strain evidence="2">KT1</strain>
    </source>
</reference>
<organism evidence="1 2">
    <name type="scientific">Pediococcus inopinatus</name>
    <dbReference type="NCBI Taxonomy" id="114090"/>
    <lineage>
        <taxon>Bacteria</taxon>
        <taxon>Bacillati</taxon>
        <taxon>Bacillota</taxon>
        <taxon>Bacilli</taxon>
        <taxon>Lactobacillales</taxon>
        <taxon>Lactobacillaceae</taxon>
        <taxon>Pediococcus</taxon>
    </lineage>
</organism>